<proteinExistence type="predicted"/>
<keyword evidence="2" id="KW-1185">Reference proteome</keyword>
<organism evidence="1 2">
    <name type="scientific">Mucuna pruriens</name>
    <name type="common">Velvet bean</name>
    <name type="synonym">Dolichos pruriens</name>
    <dbReference type="NCBI Taxonomy" id="157652"/>
    <lineage>
        <taxon>Eukaryota</taxon>
        <taxon>Viridiplantae</taxon>
        <taxon>Streptophyta</taxon>
        <taxon>Embryophyta</taxon>
        <taxon>Tracheophyta</taxon>
        <taxon>Spermatophyta</taxon>
        <taxon>Magnoliopsida</taxon>
        <taxon>eudicotyledons</taxon>
        <taxon>Gunneridae</taxon>
        <taxon>Pentapetalae</taxon>
        <taxon>rosids</taxon>
        <taxon>fabids</taxon>
        <taxon>Fabales</taxon>
        <taxon>Fabaceae</taxon>
        <taxon>Papilionoideae</taxon>
        <taxon>50 kb inversion clade</taxon>
        <taxon>NPAAA clade</taxon>
        <taxon>indigoferoid/millettioid clade</taxon>
        <taxon>Phaseoleae</taxon>
        <taxon>Mucuna</taxon>
    </lineage>
</organism>
<dbReference type="AlphaFoldDB" id="A0A371HQD8"/>
<dbReference type="OrthoDB" id="1406589at2759"/>
<evidence type="ECO:0000313" key="2">
    <source>
        <dbReference type="Proteomes" id="UP000257109"/>
    </source>
</evidence>
<dbReference type="PANTHER" id="PTHR11439:SF483">
    <property type="entry name" value="PEPTIDE SYNTHASE GLIP-LIKE, PUTATIVE (AFU_ORTHOLOGUE AFUA_3G12920)-RELATED"/>
    <property type="match status" value="1"/>
</dbReference>
<sequence>MMNDFKMSDLGLLSYFLGIEFKITKYGTIMKQSKYVRDLLRRLNIQQSNPTRTPIEVGLFLEKKTNEELVDLTHHRKIVECLRYLCNTRLDLSFSIGLISRFMQEPRLSHLLAAKGILRYPPRQKRIIKGIIGFGVLFPKGKAGVEPELIGYSDSDCCGEKSDRKNIVGYIFFYGGAPISWSSIKE</sequence>
<dbReference type="STRING" id="157652.A0A371HQD8"/>
<feature type="non-terminal residue" evidence="1">
    <location>
        <position position="1"/>
    </location>
</feature>
<accession>A0A371HQD8</accession>
<evidence type="ECO:0000313" key="1">
    <source>
        <dbReference type="EMBL" id="RDY04998.1"/>
    </source>
</evidence>
<dbReference type="PANTHER" id="PTHR11439">
    <property type="entry name" value="GAG-POL-RELATED RETROTRANSPOSON"/>
    <property type="match status" value="1"/>
</dbReference>
<gene>
    <name evidence="1" type="ORF">CR513_11213</name>
</gene>
<reference evidence="1" key="1">
    <citation type="submission" date="2018-05" db="EMBL/GenBank/DDBJ databases">
        <title>Draft genome of Mucuna pruriens seed.</title>
        <authorList>
            <person name="Nnadi N.E."/>
            <person name="Vos R."/>
            <person name="Hasami M.H."/>
            <person name="Devisetty U.K."/>
            <person name="Aguiy J.C."/>
        </authorList>
    </citation>
    <scope>NUCLEOTIDE SEQUENCE [LARGE SCALE GENOMIC DNA]</scope>
    <source>
        <strain evidence="1">JCA_2017</strain>
    </source>
</reference>
<name>A0A371HQD8_MUCPR</name>
<protein>
    <submittedName>
        <fullName evidence="1">Mitochondrial protein</fullName>
    </submittedName>
</protein>
<comment type="caution">
    <text evidence="1">The sequence shown here is derived from an EMBL/GenBank/DDBJ whole genome shotgun (WGS) entry which is preliminary data.</text>
</comment>
<dbReference type="EMBL" id="QJKJ01001964">
    <property type="protein sequence ID" value="RDY04998.1"/>
    <property type="molecule type" value="Genomic_DNA"/>
</dbReference>
<dbReference type="Proteomes" id="UP000257109">
    <property type="component" value="Unassembled WGS sequence"/>
</dbReference>